<evidence type="ECO:0000256" key="5">
    <source>
        <dbReference type="ARBA" id="ARBA00022989"/>
    </source>
</evidence>
<evidence type="ECO:0000259" key="9">
    <source>
        <dbReference type="PROSITE" id="PS50929"/>
    </source>
</evidence>
<dbReference type="RefSeq" id="WP_130102477.1">
    <property type="nucleotide sequence ID" value="NZ_SDWW01000020.1"/>
</dbReference>
<dbReference type="OrthoDB" id="9806127at2"/>
<dbReference type="InterPro" id="IPR036640">
    <property type="entry name" value="ABC1_TM_sf"/>
</dbReference>
<dbReference type="Gene3D" id="3.40.50.300">
    <property type="entry name" value="P-loop containing nucleotide triphosphate hydrolases"/>
    <property type="match status" value="1"/>
</dbReference>
<dbReference type="GO" id="GO:0034040">
    <property type="term" value="F:ATPase-coupled lipid transmembrane transporter activity"/>
    <property type="evidence" value="ECO:0007669"/>
    <property type="project" value="TreeGrafter"/>
</dbReference>
<dbReference type="InterPro" id="IPR017871">
    <property type="entry name" value="ABC_transporter-like_CS"/>
</dbReference>
<dbReference type="AlphaFoldDB" id="A0A4V1ZH84"/>
<dbReference type="PANTHER" id="PTHR24221">
    <property type="entry name" value="ATP-BINDING CASSETTE SUB-FAMILY B"/>
    <property type="match status" value="1"/>
</dbReference>
<dbReference type="PROSITE" id="PS50893">
    <property type="entry name" value="ABC_TRANSPORTER_2"/>
    <property type="match status" value="1"/>
</dbReference>
<keyword evidence="4 10" id="KW-0067">ATP-binding</keyword>
<evidence type="ECO:0000256" key="1">
    <source>
        <dbReference type="ARBA" id="ARBA00004651"/>
    </source>
</evidence>
<dbReference type="InterPro" id="IPR027417">
    <property type="entry name" value="P-loop_NTPase"/>
</dbReference>
<name>A0A4V1ZH84_9MICO</name>
<dbReference type="Pfam" id="PF00005">
    <property type="entry name" value="ABC_tran"/>
    <property type="match status" value="1"/>
</dbReference>
<evidence type="ECO:0000313" key="10">
    <source>
        <dbReference type="EMBL" id="RYV51154.1"/>
    </source>
</evidence>
<evidence type="ECO:0000256" key="4">
    <source>
        <dbReference type="ARBA" id="ARBA00022840"/>
    </source>
</evidence>
<evidence type="ECO:0000256" key="7">
    <source>
        <dbReference type="SAM" id="Phobius"/>
    </source>
</evidence>
<dbReference type="GO" id="GO:0140359">
    <property type="term" value="F:ABC-type transporter activity"/>
    <property type="evidence" value="ECO:0007669"/>
    <property type="project" value="InterPro"/>
</dbReference>
<keyword evidence="2 7" id="KW-0812">Transmembrane</keyword>
<sequence>MRSIIRILGSAKELWPYYAGIVACSLAVAATSLLTPFIIKAATDYVVATTQGEAGGIATVIWLAAALLVADLTNTVLSNIGGYLGDTMAAKLRARLSGTYFAKLLSLPQRYFDGELTGTVINRLSRSITETTGFLNMFANNFFQMVLTVVAILAITAFYSWPIALLLAVIYPIFMWLTTITSAKWQVLEAEKNHEFDVAGGRFAEVIGQIRVVKSFVQERRELASFNGHYDRTVATTRRQSRYWHEMDATRRAALNVIFFGVFAIIFVQTVNGDFTIGVMFLLIQLVNMARQPVFSMSYLVDASQRAVAGSRDYFAVMAEIAEAEALPTLPARVAPGSPAPAEIEFDSVSFGYPGGADVLTDVSFSIRQGEHVAFVGESGGGKTTLVSLLLRLYTPSAGTIRVAGADTASVPLEELRADIGVVFQDPSLFSGSIHENIAYATPHATTDQVIAASRSANAHDFIARFTHRYEAQIGERGLKLSGGQKQRIAVARAILKNAPILILDEATSSLDSKSERLVQEGLEHLMTDRTTLIIAHRLSTISTVDRIITLKDGRVDEIGTPEELATTGGIYAELLALQASATKKDRKRLQLFDIRA</sequence>
<dbReference type="InterPro" id="IPR003593">
    <property type="entry name" value="AAA+_ATPase"/>
</dbReference>
<evidence type="ECO:0000313" key="11">
    <source>
        <dbReference type="Proteomes" id="UP000293764"/>
    </source>
</evidence>
<keyword evidence="6 7" id="KW-0472">Membrane</keyword>
<dbReference type="PANTHER" id="PTHR24221:SF654">
    <property type="entry name" value="ATP-BINDING CASSETTE SUB-FAMILY B MEMBER 6"/>
    <property type="match status" value="1"/>
</dbReference>
<dbReference type="SUPFAM" id="SSF90123">
    <property type="entry name" value="ABC transporter transmembrane region"/>
    <property type="match status" value="1"/>
</dbReference>
<dbReference type="GO" id="GO:0005886">
    <property type="term" value="C:plasma membrane"/>
    <property type="evidence" value="ECO:0007669"/>
    <property type="project" value="UniProtKB-SubCell"/>
</dbReference>
<comment type="caution">
    <text evidence="10">The sequence shown here is derived from an EMBL/GenBank/DDBJ whole genome shotgun (WGS) entry which is preliminary data.</text>
</comment>
<dbReference type="CDD" id="cd07346">
    <property type="entry name" value="ABC_6TM_exporters"/>
    <property type="match status" value="1"/>
</dbReference>
<feature type="transmembrane region" description="Helical" evidence="7">
    <location>
        <begin position="133"/>
        <end position="155"/>
    </location>
</feature>
<dbReference type="EMBL" id="SDWW01000020">
    <property type="protein sequence ID" value="RYV51154.1"/>
    <property type="molecule type" value="Genomic_DNA"/>
</dbReference>
<keyword evidence="3" id="KW-0547">Nucleotide-binding</keyword>
<dbReference type="Pfam" id="PF00664">
    <property type="entry name" value="ABC_membrane"/>
    <property type="match status" value="1"/>
</dbReference>
<evidence type="ECO:0000256" key="6">
    <source>
        <dbReference type="ARBA" id="ARBA00023136"/>
    </source>
</evidence>
<feature type="domain" description="ABC transmembrane type-1" evidence="9">
    <location>
        <begin position="19"/>
        <end position="306"/>
    </location>
</feature>
<dbReference type="SUPFAM" id="SSF52540">
    <property type="entry name" value="P-loop containing nucleoside triphosphate hydrolases"/>
    <property type="match status" value="1"/>
</dbReference>
<gene>
    <name evidence="10" type="ORF">EUA98_09665</name>
</gene>
<dbReference type="PROSITE" id="PS00211">
    <property type="entry name" value="ABC_TRANSPORTER_1"/>
    <property type="match status" value="1"/>
</dbReference>
<dbReference type="PROSITE" id="PS51257">
    <property type="entry name" value="PROKAR_LIPOPROTEIN"/>
    <property type="match status" value="1"/>
</dbReference>
<dbReference type="PROSITE" id="PS50929">
    <property type="entry name" value="ABC_TM1F"/>
    <property type="match status" value="1"/>
</dbReference>
<evidence type="ECO:0000256" key="2">
    <source>
        <dbReference type="ARBA" id="ARBA00022692"/>
    </source>
</evidence>
<feature type="transmembrane region" description="Helical" evidence="7">
    <location>
        <begin position="161"/>
        <end position="183"/>
    </location>
</feature>
<dbReference type="GO" id="GO:0005524">
    <property type="term" value="F:ATP binding"/>
    <property type="evidence" value="ECO:0007669"/>
    <property type="project" value="UniProtKB-KW"/>
</dbReference>
<comment type="subcellular location">
    <subcellularLocation>
        <location evidence="1">Cell membrane</location>
        <topology evidence="1">Multi-pass membrane protein</topology>
    </subcellularLocation>
</comment>
<evidence type="ECO:0000259" key="8">
    <source>
        <dbReference type="PROSITE" id="PS50893"/>
    </source>
</evidence>
<dbReference type="GO" id="GO:0016887">
    <property type="term" value="F:ATP hydrolysis activity"/>
    <property type="evidence" value="ECO:0007669"/>
    <property type="project" value="InterPro"/>
</dbReference>
<dbReference type="Proteomes" id="UP000293764">
    <property type="component" value="Unassembled WGS sequence"/>
</dbReference>
<feature type="domain" description="ABC transporter" evidence="8">
    <location>
        <begin position="344"/>
        <end position="578"/>
    </location>
</feature>
<proteinExistence type="predicted"/>
<dbReference type="InterPro" id="IPR039421">
    <property type="entry name" value="Type_1_exporter"/>
</dbReference>
<keyword evidence="5 7" id="KW-1133">Transmembrane helix</keyword>
<protein>
    <submittedName>
        <fullName evidence="10">ABC transporter ATP-binding protein</fullName>
    </submittedName>
</protein>
<dbReference type="FunFam" id="3.40.50.300:FF:000218">
    <property type="entry name" value="Multidrug ABC transporter ATP-binding protein"/>
    <property type="match status" value="1"/>
</dbReference>
<dbReference type="InterPro" id="IPR011527">
    <property type="entry name" value="ABC1_TM_dom"/>
</dbReference>
<feature type="transmembrane region" description="Helical" evidence="7">
    <location>
        <begin position="59"/>
        <end position="85"/>
    </location>
</feature>
<feature type="transmembrane region" description="Helical" evidence="7">
    <location>
        <begin position="257"/>
        <end position="284"/>
    </location>
</feature>
<keyword evidence="11" id="KW-1185">Reference proteome</keyword>
<accession>A0A4V1ZH84</accession>
<dbReference type="Gene3D" id="1.20.1560.10">
    <property type="entry name" value="ABC transporter type 1, transmembrane domain"/>
    <property type="match status" value="1"/>
</dbReference>
<evidence type="ECO:0000256" key="3">
    <source>
        <dbReference type="ARBA" id="ARBA00022741"/>
    </source>
</evidence>
<feature type="transmembrane region" description="Helical" evidence="7">
    <location>
        <begin position="15"/>
        <end position="39"/>
    </location>
</feature>
<dbReference type="InterPro" id="IPR003439">
    <property type="entry name" value="ABC_transporter-like_ATP-bd"/>
</dbReference>
<dbReference type="SMART" id="SM00382">
    <property type="entry name" value="AAA"/>
    <property type="match status" value="1"/>
</dbReference>
<reference evidence="10 11" key="1">
    <citation type="submission" date="2019-01" db="EMBL/GenBank/DDBJ databases">
        <title>Novel species of Cellulomonas.</title>
        <authorList>
            <person name="Liu Q."/>
            <person name="Xin Y.-H."/>
        </authorList>
    </citation>
    <scope>NUCLEOTIDE SEQUENCE [LARGE SCALE GENOMIC DNA]</scope>
    <source>
        <strain evidence="10 11">HLT2-17</strain>
    </source>
</reference>
<organism evidence="10 11">
    <name type="scientific">Pengzhenrongella frigida</name>
    <dbReference type="NCBI Taxonomy" id="1259133"/>
    <lineage>
        <taxon>Bacteria</taxon>
        <taxon>Bacillati</taxon>
        <taxon>Actinomycetota</taxon>
        <taxon>Actinomycetes</taxon>
        <taxon>Micrococcales</taxon>
        <taxon>Pengzhenrongella</taxon>
    </lineage>
</organism>